<dbReference type="Proteomes" id="UP001223520">
    <property type="component" value="Chromosome"/>
</dbReference>
<dbReference type="EMBL" id="CP124543">
    <property type="protein sequence ID" value="WGV23238.1"/>
    <property type="molecule type" value="Genomic_DNA"/>
</dbReference>
<dbReference type="RefSeq" id="WP_281480565.1">
    <property type="nucleotide sequence ID" value="NZ_CP124543.1"/>
</dbReference>
<proteinExistence type="predicted"/>
<evidence type="ECO:0000313" key="1">
    <source>
        <dbReference type="EMBL" id="WGV23238.1"/>
    </source>
</evidence>
<reference evidence="1 2" key="1">
    <citation type="journal article" date="2023" name="Limnol Oceanogr Lett">
        <title>Environmental adaptations by the intertidal Antarctic cyanobacterium Halotia branconii CENA392 as revealed using long-read genome sequencing.</title>
        <authorList>
            <person name="Dextro R.B."/>
            <person name="Delbaje E."/>
            <person name="Freitas P.N.N."/>
            <person name="Geraldes V."/>
            <person name="Pinto E."/>
            <person name="Long P.F."/>
            <person name="Fiore M.F."/>
        </authorList>
    </citation>
    <scope>NUCLEOTIDE SEQUENCE [LARGE SCALE GENOMIC DNA]</scope>
    <source>
        <strain evidence="1 2">CENA392</strain>
    </source>
</reference>
<accession>A0AAJ6NN09</accession>
<evidence type="ECO:0000313" key="2">
    <source>
        <dbReference type="Proteomes" id="UP001223520"/>
    </source>
</evidence>
<dbReference type="KEGG" id="hbq:QI031_15505"/>
<protein>
    <submittedName>
        <fullName evidence="1">Uncharacterized protein</fullName>
    </submittedName>
</protein>
<keyword evidence="2" id="KW-1185">Reference proteome</keyword>
<name>A0AAJ6NN09_9CYAN</name>
<sequence>MKNEEFLIEQSSQLLSQGKDTENILAFLRKNGCSKSQSIVILKKLQKIPLDEAQKLVHLSQTWQDTRDYDEELNRLFYEILMRDYL</sequence>
<gene>
    <name evidence="1" type="ORF">QI031_15505</name>
</gene>
<dbReference type="AlphaFoldDB" id="A0AAJ6NN09"/>
<organism evidence="1 2">
    <name type="scientific">Halotia branconii CENA392</name>
    <dbReference type="NCBI Taxonomy" id="1539056"/>
    <lineage>
        <taxon>Bacteria</taxon>
        <taxon>Bacillati</taxon>
        <taxon>Cyanobacteriota</taxon>
        <taxon>Cyanophyceae</taxon>
        <taxon>Nostocales</taxon>
        <taxon>Nodulariaceae</taxon>
        <taxon>Halotia</taxon>
    </lineage>
</organism>